<evidence type="ECO:0000256" key="1">
    <source>
        <dbReference type="SAM" id="Coils"/>
    </source>
</evidence>
<reference evidence="3 4" key="1">
    <citation type="journal article" date="2007" name="Proc. Natl. Acad. Sci. U.S.A.">
        <title>Independent sorting-out of thousands of duplicated gene pairs in two yeast species descended from a whole-genome duplication.</title>
        <authorList>
            <person name="Scannell D.R."/>
            <person name="Frank A.C."/>
            <person name="Conant G.C."/>
            <person name="Byrne K.P."/>
            <person name="Woolfit M."/>
            <person name="Wolfe K.H."/>
        </authorList>
    </citation>
    <scope>NUCLEOTIDE SEQUENCE [LARGE SCALE GENOMIC DNA]</scope>
    <source>
        <strain evidence="4">ATCC 22028 / DSM 70294 / BCRC 21397 / CBS 2163 / NBRC 10782 / NRRL Y-8283 / UCD 57-17</strain>
    </source>
</reference>
<feature type="compositionally biased region" description="Basic and acidic residues" evidence="2">
    <location>
        <begin position="213"/>
        <end position="232"/>
    </location>
</feature>
<feature type="region of interest" description="Disordered" evidence="2">
    <location>
        <begin position="202"/>
        <end position="252"/>
    </location>
</feature>
<dbReference type="GO" id="GO:0051233">
    <property type="term" value="C:spindle midzone"/>
    <property type="evidence" value="ECO:0007669"/>
    <property type="project" value="EnsemblFungi"/>
</dbReference>
<dbReference type="RefSeq" id="XP_001643373.1">
    <property type="nucleotide sequence ID" value="XM_001643323.1"/>
</dbReference>
<evidence type="ECO:0000256" key="2">
    <source>
        <dbReference type="SAM" id="MobiDB-lite"/>
    </source>
</evidence>
<name>A7TQB6_VANPO</name>
<organism evidence="4">
    <name type="scientific">Vanderwaltozyma polyspora (strain ATCC 22028 / DSM 70294 / BCRC 21397 / CBS 2163 / NBRC 10782 / NRRL Y-8283 / UCD 57-17)</name>
    <name type="common">Kluyveromyces polysporus</name>
    <dbReference type="NCBI Taxonomy" id="436907"/>
    <lineage>
        <taxon>Eukaryota</taxon>
        <taxon>Fungi</taxon>
        <taxon>Dikarya</taxon>
        <taxon>Ascomycota</taxon>
        <taxon>Saccharomycotina</taxon>
        <taxon>Saccharomycetes</taxon>
        <taxon>Saccharomycetales</taxon>
        <taxon>Saccharomycetaceae</taxon>
        <taxon>Vanderwaltozyma</taxon>
    </lineage>
</organism>
<protein>
    <submittedName>
        <fullName evidence="3">Uncharacterized protein</fullName>
    </submittedName>
</protein>
<feature type="coiled-coil region" evidence="1">
    <location>
        <begin position="283"/>
        <end position="447"/>
    </location>
</feature>
<dbReference type="Proteomes" id="UP000000267">
    <property type="component" value="Unassembled WGS sequence"/>
</dbReference>
<dbReference type="GO" id="GO:0000776">
    <property type="term" value="C:kinetochore"/>
    <property type="evidence" value="ECO:0007669"/>
    <property type="project" value="EnsemblFungi"/>
</dbReference>
<dbReference type="GO" id="GO:0007052">
    <property type="term" value="P:mitotic spindle organization"/>
    <property type="evidence" value="ECO:0007669"/>
    <property type="project" value="EnsemblFungi"/>
</dbReference>
<feature type="region of interest" description="Disordered" evidence="2">
    <location>
        <begin position="1"/>
        <end position="38"/>
    </location>
</feature>
<dbReference type="GO" id="GO:0098653">
    <property type="term" value="P:centromere clustering"/>
    <property type="evidence" value="ECO:0007669"/>
    <property type="project" value="EnsemblFungi"/>
</dbReference>
<keyword evidence="4" id="KW-1185">Reference proteome</keyword>
<dbReference type="GO" id="GO:0071459">
    <property type="term" value="P:protein localization to chromosome, centromeric region"/>
    <property type="evidence" value="ECO:0007669"/>
    <property type="project" value="EnsemblFungi"/>
</dbReference>
<dbReference type="AlphaFoldDB" id="A7TQB6"/>
<dbReference type="GeneID" id="5543621"/>
<dbReference type="KEGG" id="vpo:Kpol_479p3"/>
<dbReference type="GO" id="GO:0007097">
    <property type="term" value="P:nuclear migration"/>
    <property type="evidence" value="ECO:0007669"/>
    <property type="project" value="EnsemblFungi"/>
</dbReference>
<gene>
    <name evidence="3" type="ORF">Kpol_479p3</name>
</gene>
<feature type="coiled-coil region" evidence="1">
    <location>
        <begin position="757"/>
        <end position="795"/>
    </location>
</feature>
<proteinExistence type="predicted"/>
<dbReference type="InParanoid" id="A7TQB6"/>
<dbReference type="InterPro" id="IPR024312">
    <property type="entry name" value="TACC_fungi"/>
</dbReference>
<accession>A7TQB6</accession>
<dbReference type="GO" id="GO:0051321">
    <property type="term" value="P:meiotic cell cycle"/>
    <property type="evidence" value="ECO:0007669"/>
    <property type="project" value="EnsemblFungi"/>
</dbReference>
<evidence type="ECO:0000313" key="4">
    <source>
        <dbReference type="Proteomes" id="UP000000267"/>
    </source>
</evidence>
<dbReference type="HOGENOM" id="CLU_018393_0_0_1"/>
<feature type="coiled-coil region" evidence="1">
    <location>
        <begin position="533"/>
        <end position="718"/>
    </location>
</feature>
<dbReference type="eggNOG" id="ENOG502QV33">
    <property type="taxonomic scope" value="Eukaryota"/>
</dbReference>
<dbReference type="OMA" id="NFLMSPN"/>
<dbReference type="FunCoup" id="A7TQB6">
    <property type="interactions" value="214"/>
</dbReference>
<dbReference type="GO" id="GO:0031536">
    <property type="term" value="P:positive regulation of exit from mitosis"/>
    <property type="evidence" value="ECO:0007669"/>
    <property type="project" value="EnsemblFungi"/>
</dbReference>
<keyword evidence="1" id="KW-0175">Coiled coil</keyword>
<feature type="compositionally biased region" description="Polar residues" evidence="2">
    <location>
        <begin position="20"/>
        <end position="29"/>
    </location>
</feature>
<dbReference type="GO" id="GO:0007059">
    <property type="term" value="P:chromosome segregation"/>
    <property type="evidence" value="ECO:0007669"/>
    <property type="project" value="EnsemblFungi"/>
</dbReference>
<sequence length="795" mass="91396">MDSFPTTPVNKMILGHQETSDLGSTSNGNDGEFKVHPHGLSSKKRFVHSGVESASETDLSLDCVRRSVNPETSEKARKEILDNMDINKLFSKSRDVSSADDISNGPMIKLIHSPVKVDLSSPVPVTANGIDKAENEEHVSKKPRLELDFAPDLKKPITNDSEEIVGSPDAIEMIETKSSPNKTGQNEELLALEIQEAMRVSIHEEESEDDKEDNNSKDVSHKSFVTPKKDDVETSPNLHKLTPLLSSSSSSLSPKMEYRHICSGEQDEIEKEHNGFILVSRRNEELIDQLHMMNKRLNNYLSKYENSNYQYKLLRAEHEKAKDNFEKQLNLAQAEVDQSTEDANKHKERFEKIKKKLSETKDEIQMLNQNQRILQDKYDGMANEVDEWRNKYEEVQGKMAKQENEANNSASKLQLLEDELEILKNKLDEYEASETKLKLDYKELDELFQKREEELFSKANEVNTLQQSLNEIMNSQKSASEDLVKQIEELSTSKSQLEVKLSQISVDHSKEKHYLEDKINGMEKDLSENVGKLEIANQKISDLQIKLNGEIQNLANLKKEYEVSNDDAEINKAEVQQLNTNIEELKESEIHLKEKISTLEANIEEWKGKYQAQSSAHEKVSIEFESLQLKNNNIEAEHLAELEQLHDNMTSLQDTMKENAESINKLKDENRILQEKLLANEEVTSNSQTSSEVKEQEINELKNKIKDFQEKLDLKEQDTNKRLKLLAEDLYVQYSSKHEQKVKLLKKGYDTKYQSKIDQISLQNQGLVQEIEQIKNQLSTERKEKQKLLELLDQK</sequence>
<dbReference type="Pfam" id="PF12709">
    <property type="entry name" value="Fungal_TACC"/>
    <property type="match status" value="1"/>
</dbReference>
<dbReference type="OrthoDB" id="5367584at2759"/>
<dbReference type="EMBL" id="DS480456">
    <property type="protein sequence ID" value="EDO15515.1"/>
    <property type="molecule type" value="Genomic_DNA"/>
</dbReference>
<evidence type="ECO:0000313" key="3">
    <source>
        <dbReference type="EMBL" id="EDO15515.1"/>
    </source>
</evidence>
<dbReference type="STRING" id="436907.A7TQB6"/>